<dbReference type="InterPro" id="IPR014942">
    <property type="entry name" value="AbiEii"/>
</dbReference>
<protein>
    <recommendedName>
        <fullName evidence="3">Nucleotidyl transferase AbiEii/AbiGii toxin family protein</fullName>
    </recommendedName>
</protein>
<gene>
    <name evidence="1" type="ORF">D9Q81_06390</name>
</gene>
<reference evidence="1 2" key="1">
    <citation type="submission" date="2018-10" db="EMBL/GenBank/DDBJ databases">
        <title>Co-occurring genomic capacity for anaerobic methane metabolism and dissimilatory sulfite reduction discovered in the Korarchaeota.</title>
        <authorList>
            <person name="Mckay L.J."/>
            <person name="Dlakic M."/>
            <person name="Fields M.W."/>
            <person name="Delmont T.O."/>
            <person name="Eren A.M."/>
            <person name="Jay Z.J."/>
            <person name="Klingelsmith K.B."/>
            <person name="Rusch D.B."/>
            <person name="Inskeep W.P."/>
        </authorList>
    </citation>
    <scope>NUCLEOTIDE SEQUENCE [LARGE SCALE GENOMIC DNA]</scope>
    <source>
        <strain evidence="1 2">WS</strain>
    </source>
</reference>
<evidence type="ECO:0000313" key="1">
    <source>
        <dbReference type="EMBL" id="RSN68338.1"/>
    </source>
</evidence>
<sequence>MEPRRIPLIKILKGRLLKIAELQDVVILELSRRFNFVLHGGLAVWRVYGGKRFSLDIDIYQDNPREVNISFKSTRVLTASGVLYLRIKDDVEIELEASPMFEEVVEADYWLVDGSSIVVRTLKQEELVREKVRAFLERGKARDLYDIYYLLDLCDPELIREDMRVLSGKLRMPDDFSGLKELILMGVPP</sequence>
<organism evidence="1 2">
    <name type="scientific">Candidatus Korarchaeum cryptofilum</name>
    <dbReference type="NCBI Taxonomy" id="498846"/>
    <lineage>
        <taxon>Archaea</taxon>
        <taxon>Thermoproteota</taxon>
        <taxon>Candidatus Korarchaeia</taxon>
        <taxon>Candidatus Korarchaeales</taxon>
        <taxon>Candidatus Korarchaeaceae</taxon>
        <taxon>Candidatus Korarchaeum</taxon>
    </lineage>
</organism>
<evidence type="ECO:0008006" key="3">
    <source>
        <dbReference type="Google" id="ProtNLM"/>
    </source>
</evidence>
<comment type="caution">
    <text evidence="1">The sequence shown here is derived from an EMBL/GenBank/DDBJ whole genome shotgun (WGS) entry which is preliminary data.</text>
</comment>
<evidence type="ECO:0000313" key="2">
    <source>
        <dbReference type="Proteomes" id="UP000278149"/>
    </source>
</evidence>
<dbReference type="EMBL" id="RCOR01000031">
    <property type="protein sequence ID" value="RSN68338.1"/>
    <property type="molecule type" value="Genomic_DNA"/>
</dbReference>
<dbReference type="Proteomes" id="UP000278149">
    <property type="component" value="Unassembled WGS sequence"/>
</dbReference>
<accession>A0A429G3I2</accession>
<dbReference type="RefSeq" id="WP_125742059.1">
    <property type="nucleotide sequence ID" value="NZ_RCOR01000031.1"/>
</dbReference>
<dbReference type="AlphaFoldDB" id="A0A429G3I2"/>
<proteinExistence type="predicted"/>
<name>A0A429G3I2_9CREN</name>
<dbReference type="Pfam" id="PF08843">
    <property type="entry name" value="AbiEii"/>
    <property type="match status" value="1"/>
</dbReference>